<dbReference type="RefSeq" id="WP_131756057.1">
    <property type="nucleotide sequence ID" value="NZ_CAACUY010000011.1"/>
</dbReference>
<organism evidence="3 4">
    <name type="scientific">Actinomadura fibrosa</name>
    <dbReference type="NCBI Taxonomy" id="111802"/>
    <lineage>
        <taxon>Bacteria</taxon>
        <taxon>Bacillati</taxon>
        <taxon>Actinomycetota</taxon>
        <taxon>Actinomycetes</taxon>
        <taxon>Streptosporangiales</taxon>
        <taxon>Thermomonosporaceae</taxon>
        <taxon>Actinomadura</taxon>
    </lineage>
</organism>
<dbReference type="SMART" id="SM00065">
    <property type="entry name" value="GAF"/>
    <property type="match status" value="1"/>
</dbReference>
<dbReference type="PROSITE" id="PS50112">
    <property type="entry name" value="PAS"/>
    <property type="match status" value="1"/>
</dbReference>
<dbReference type="Pfam" id="PF01590">
    <property type="entry name" value="GAF"/>
    <property type="match status" value="1"/>
</dbReference>
<dbReference type="Gene3D" id="3.30.565.10">
    <property type="entry name" value="Histidine kinase-like ATPase, C-terminal domain"/>
    <property type="match status" value="1"/>
</dbReference>
<comment type="caution">
    <text evidence="3">The sequence shown here is derived from an EMBL/GenBank/DDBJ whole genome shotgun (WGS) entry which is preliminary data.</text>
</comment>
<evidence type="ECO:0000313" key="4">
    <source>
        <dbReference type="Proteomes" id="UP001597063"/>
    </source>
</evidence>
<dbReference type="InterPro" id="IPR036890">
    <property type="entry name" value="HATPase_C_sf"/>
</dbReference>
<dbReference type="PANTHER" id="PTHR43156">
    <property type="entry name" value="STAGE II SPORULATION PROTEIN E-RELATED"/>
    <property type="match status" value="1"/>
</dbReference>
<gene>
    <name evidence="3" type="ORF">ACFQZM_45735</name>
</gene>
<dbReference type="EMBL" id="JBHTGP010000033">
    <property type="protein sequence ID" value="MFD0691861.1"/>
    <property type="molecule type" value="Genomic_DNA"/>
</dbReference>
<dbReference type="Gene3D" id="3.30.450.20">
    <property type="entry name" value="PAS domain"/>
    <property type="match status" value="1"/>
</dbReference>
<name>A0ABW2XZW1_9ACTN</name>
<dbReference type="InterPro" id="IPR036457">
    <property type="entry name" value="PPM-type-like_dom_sf"/>
</dbReference>
<dbReference type="CDD" id="cd00130">
    <property type="entry name" value="PAS"/>
    <property type="match status" value="1"/>
</dbReference>
<accession>A0ABW2XZW1</accession>
<dbReference type="NCBIfam" id="TIGR00229">
    <property type="entry name" value="sensory_box"/>
    <property type="match status" value="1"/>
</dbReference>
<evidence type="ECO:0000313" key="3">
    <source>
        <dbReference type="EMBL" id="MFD0691861.1"/>
    </source>
</evidence>
<dbReference type="SMART" id="SM00331">
    <property type="entry name" value="PP2C_SIG"/>
    <property type="match status" value="1"/>
</dbReference>
<evidence type="ECO:0000256" key="1">
    <source>
        <dbReference type="ARBA" id="ARBA00022801"/>
    </source>
</evidence>
<dbReference type="Pfam" id="PF07228">
    <property type="entry name" value="SpoIIE"/>
    <property type="match status" value="1"/>
</dbReference>
<dbReference type="InterPro" id="IPR001932">
    <property type="entry name" value="PPM-type_phosphatase-like_dom"/>
</dbReference>
<keyword evidence="1" id="KW-0378">Hydrolase</keyword>
<dbReference type="Gene3D" id="3.30.450.40">
    <property type="match status" value="1"/>
</dbReference>
<dbReference type="InterPro" id="IPR052016">
    <property type="entry name" value="Bact_Sigma-Reg"/>
</dbReference>
<reference evidence="4" key="1">
    <citation type="journal article" date="2019" name="Int. J. Syst. Evol. Microbiol.">
        <title>The Global Catalogue of Microorganisms (GCM) 10K type strain sequencing project: providing services to taxonomists for standard genome sequencing and annotation.</title>
        <authorList>
            <consortium name="The Broad Institute Genomics Platform"/>
            <consortium name="The Broad Institute Genome Sequencing Center for Infectious Disease"/>
            <person name="Wu L."/>
            <person name="Ma J."/>
        </authorList>
    </citation>
    <scope>NUCLEOTIDE SEQUENCE [LARGE SCALE GENOMIC DNA]</scope>
    <source>
        <strain evidence="4">JCM 9371</strain>
    </source>
</reference>
<protein>
    <submittedName>
        <fullName evidence="3">SpoIIE family protein phosphatase</fullName>
    </submittedName>
</protein>
<feature type="domain" description="PAS" evidence="2">
    <location>
        <begin position="18"/>
        <end position="82"/>
    </location>
</feature>
<evidence type="ECO:0000259" key="2">
    <source>
        <dbReference type="PROSITE" id="PS50112"/>
    </source>
</evidence>
<dbReference type="InterPro" id="IPR000014">
    <property type="entry name" value="PAS"/>
</dbReference>
<dbReference type="InterPro" id="IPR003018">
    <property type="entry name" value="GAF"/>
</dbReference>
<dbReference type="Gene3D" id="3.60.40.10">
    <property type="entry name" value="PPM-type phosphatase domain"/>
    <property type="match status" value="1"/>
</dbReference>
<dbReference type="InterPro" id="IPR029016">
    <property type="entry name" value="GAF-like_dom_sf"/>
</dbReference>
<dbReference type="CDD" id="cd16936">
    <property type="entry name" value="HATPase_RsbW-like"/>
    <property type="match status" value="1"/>
</dbReference>
<proteinExistence type="predicted"/>
<dbReference type="PANTHER" id="PTHR43156:SF2">
    <property type="entry name" value="STAGE II SPORULATION PROTEIN E"/>
    <property type="match status" value="1"/>
</dbReference>
<sequence length="781" mass="85298">MNRWGEAPLEAHLPPETVLSQMEMAVIVCDRFSNVIYGNAFARQLFGFGGDEIIGHSILSLGIAEEDHEQATELAKHVLKGGVWEGTFCNLRADGTTVYTRAHAVPLRHPSGAVDGVVIFAREALRSNQREQDRYGLLERIGERLAGSLELESTLRRVADTLVPQFADHCFIDLFSGDRLYRRVSRHAGDWEPPPGTWAEVGEPVSYPPGHFSAKAMARRDAVLVEDMIQHRFSAPTESSKRLGDAMGITSVISAPLLVRGELLGVMSLALSNLSKRPDPHYDGFDRDLLGAIAGRVAIAVDNALLFEEERETALAFQKHLLPGDRPPRLDGLQIAWRYEPARPLESHGHGIQTQVGGDWYDVIPLSAGRVGVVIGDVEGRGARAAAVMGQLRAALRAFAQDDKPPADILRKLDEWVRTMTRPERMRSGWNGDDLVRPPLVSCTYFVYDAWSRVLEFANAGHHPPLLVVDGEVSELSFESEGAMLGVRGPGMGGEILFNEETCELKPGATLVLYTDGLIDRRPKDGGDYYTREESRELVRAAVAEVARGGVEAIANAAYDAVPGDIDDDVAIVVIRTAPDELAVEERTFPAEPIMVSEARRMAADAFASWGMLDEQAELACLLVSEVVTNVVLHATTTPAPRREAVVPVIAGRGGGEPLAAPTPVQFNTPAQFASAPFENGGFESGAFDGGAFDEDDWNLGADLGRREPPTKEFRLRLRRGADAIWVEVFDSDMRLPRIRSAGETDEGGRGLYLVDQLASRWGARPTSDGKAVWFELPLTP</sequence>
<dbReference type="SUPFAM" id="SSF55785">
    <property type="entry name" value="PYP-like sensor domain (PAS domain)"/>
    <property type="match status" value="1"/>
</dbReference>
<dbReference type="InterPro" id="IPR035965">
    <property type="entry name" value="PAS-like_dom_sf"/>
</dbReference>
<keyword evidence="4" id="KW-1185">Reference proteome</keyword>
<dbReference type="SUPFAM" id="SSF55781">
    <property type="entry name" value="GAF domain-like"/>
    <property type="match status" value="1"/>
</dbReference>
<dbReference type="SUPFAM" id="SSF81606">
    <property type="entry name" value="PP2C-like"/>
    <property type="match status" value="1"/>
</dbReference>
<dbReference type="InterPro" id="IPR013656">
    <property type="entry name" value="PAS_4"/>
</dbReference>
<dbReference type="Proteomes" id="UP001597063">
    <property type="component" value="Unassembled WGS sequence"/>
</dbReference>
<dbReference type="Pfam" id="PF08448">
    <property type="entry name" value="PAS_4"/>
    <property type="match status" value="1"/>
</dbReference>